<reference evidence="2" key="1">
    <citation type="submission" date="2022-10" db="EMBL/GenBank/DDBJ databases">
        <authorList>
            <person name="Koch H."/>
        </authorList>
    </citation>
    <scope>NUCLEOTIDE SEQUENCE</scope>
    <source>
        <strain evidence="2">DNF</strain>
    </source>
</reference>
<feature type="region of interest" description="Disordered" evidence="1">
    <location>
        <begin position="60"/>
        <end position="81"/>
    </location>
</feature>
<evidence type="ECO:0000313" key="3">
    <source>
        <dbReference type="Proteomes" id="UP001179121"/>
    </source>
</evidence>
<sequence length="81" mass="9202">MLLVCAWCEREGRMGLIGETSPFDDPRTTHGICWTHVRTYLKNCDHETELACPLVPVGVGEGLTRQDTESRTGREDRWSQP</sequence>
<dbReference type="Proteomes" id="UP001179121">
    <property type="component" value="Chromosome"/>
</dbReference>
<keyword evidence="3" id="KW-1185">Reference proteome</keyword>
<evidence type="ECO:0000313" key="2">
    <source>
        <dbReference type="EMBL" id="CAI4034103.1"/>
    </source>
</evidence>
<dbReference type="AlphaFoldDB" id="A0AA86N3D6"/>
<feature type="compositionally biased region" description="Basic and acidic residues" evidence="1">
    <location>
        <begin position="64"/>
        <end position="81"/>
    </location>
</feature>
<dbReference type="EMBL" id="OX365700">
    <property type="protein sequence ID" value="CAI4034103.1"/>
    <property type="molecule type" value="Genomic_DNA"/>
</dbReference>
<proteinExistence type="predicted"/>
<name>A0AA86N3D6_9BACT</name>
<gene>
    <name evidence="2" type="ORF">DNFV4_04547</name>
</gene>
<protein>
    <submittedName>
        <fullName evidence="2">Uncharacterized protein</fullName>
    </submittedName>
</protein>
<organism evidence="2 3">
    <name type="scientific">Nitrospira tepida</name>
    <dbReference type="NCBI Taxonomy" id="2973512"/>
    <lineage>
        <taxon>Bacteria</taxon>
        <taxon>Pseudomonadati</taxon>
        <taxon>Nitrospirota</taxon>
        <taxon>Nitrospiria</taxon>
        <taxon>Nitrospirales</taxon>
        <taxon>Nitrospiraceae</taxon>
        <taxon>Nitrospira</taxon>
    </lineage>
</organism>
<accession>A0AA86N3D6</accession>
<dbReference type="KEGG" id="nti:DNFV4_04547"/>
<evidence type="ECO:0000256" key="1">
    <source>
        <dbReference type="SAM" id="MobiDB-lite"/>
    </source>
</evidence>